<protein>
    <recommendedName>
        <fullName evidence="4">RING-type E3 ubiquitin transferase</fullName>
        <ecNumber evidence="4">2.3.2.27</ecNumber>
    </recommendedName>
</protein>
<dbReference type="GO" id="GO:0016567">
    <property type="term" value="P:protein ubiquitination"/>
    <property type="evidence" value="ECO:0007669"/>
    <property type="project" value="UniProtKB-UniPathway"/>
</dbReference>
<evidence type="ECO:0000256" key="16">
    <source>
        <dbReference type="SAM" id="Phobius"/>
    </source>
</evidence>
<comment type="catalytic activity">
    <reaction evidence="1">
        <text>S-ubiquitinyl-[E2 ubiquitin-conjugating enzyme]-L-cysteine + [acceptor protein]-L-lysine = [E2 ubiquitin-conjugating enzyme]-L-cysteine + N(6)-ubiquitinyl-[acceptor protein]-L-lysine.</text>
        <dbReference type="EC" id="2.3.2.27"/>
    </reaction>
</comment>
<evidence type="ECO:0000256" key="3">
    <source>
        <dbReference type="ARBA" id="ARBA00004906"/>
    </source>
</evidence>
<proteinExistence type="inferred from homology"/>
<dbReference type="SUPFAM" id="SSF57850">
    <property type="entry name" value="RING/U-box"/>
    <property type="match status" value="1"/>
</dbReference>
<organism evidence="18 19">
    <name type="scientific">Kingdonia uniflora</name>
    <dbReference type="NCBI Taxonomy" id="39325"/>
    <lineage>
        <taxon>Eukaryota</taxon>
        <taxon>Viridiplantae</taxon>
        <taxon>Streptophyta</taxon>
        <taxon>Embryophyta</taxon>
        <taxon>Tracheophyta</taxon>
        <taxon>Spermatophyta</taxon>
        <taxon>Magnoliopsida</taxon>
        <taxon>Ranunculales</taxon>
        <taxon>Circaeasteraceae</taxon>
        <taxon>Kingdonia</taxon>
    </lineage>
</organism>
<comment type="pathway">
    <text evidence="3">Protein modification; protein ubiquitination.</text>
</comment>
<evidence type="ECO:0000256" key="14">
    <source>
        <dbReference type="PROSITE-ProRule" id="PRU00175"/>
    </source>
</evidence>
<evidence type="ECO:0000256" key="2">
    <source>
        <dbReference type="ARBA" id="ARBA00004167"/>
    </source>
</evidence>
<evidence type="ECO:0000256" key="5">
    <source>
        <dbReference type="ARBA" id="ARBA00022679"/>
    </source>
</evidence>
<dbReference type="InterPro" id="IPR044600">
    <property type="entry name" value="ATL1/ATL16-like"/>
</dbReference>
<keyword evidence="7" id="KW-0479">Metal-binding</keyword>
<dbReference type="InterPro" id="IPR001841">
    <property type="entry name" value="Znf_RING"/>
</dbReference>
<evidence type="ECO:0000256" key="15">
    <source>
        <dbReference type="SAM" id="MobiDB-lite"/>
    </source>
</evidence>
<dbReference type="Pfam" id="PF13639">
    <property type="entry name" value="zf-RING_2"/>
    <property type="match status" value="1"/>
</dbReference>
<evidence type="ECO:0000256" key="10">
    <source>
        <dbReference type="ARBA" id="ARBA00022833"/>
    </source>
</evidence>
<evidence type="ECO:0000256" key="1">
    <source>
        <dbReference type="ARBA" id="ARBA00000900"/>
    </source>
</evidence>
<dbReference type="EMBL" id="JACGCM010002435">
    <property type="protein sequence ID" value="KAF6139912.1"/>
    <property type="molecule type" value="Genomic_DNA"/>
</dbReference>
<evidence type="ECO:0000313" key="18">
    <source>
        <dbReference type="EMBL" id="KAF6139912.1"/>
    </source>
</evidence>
<evidence type="ECO:0000256" key="12">
    <source>
        <dbReference type="ARBA" id="ARBA00023136"/>
    </source>
</evidence>
<comment type="subcellular location">
    <subcellularLocation>
        <location evidence="2">Membrane</location>
        <topology evidence="2">Single-pass membrane protein</topology>
    </subcellularLocation>
</comment>
<dbReference type="SMART" id="SM00184">
    <property type="entry name" value="RING"/>
    <property type="match status" value="1"/>
</dbReference>
<dbReference type="GO" id="GO:0008270">
    <property type="term" value="F:zinc ion binding"/>
    <property type="evidence" value="ECO:0007669"/>
    <property type="project" value="UniProtKB-KW"/>
</dbReference>
<dbReference type="EC" id="2.3.2.27" evidence="4"/>
<dbReference type="UniPathway" id="UPA00143"/>
<dbReference type="PROSITE" id="PS50089">
    <property type="entry name" value="ZF_RING_2"/>
    <property type="match status" value="1"/>
</dbReference>
<keyword evidence="11 16" id="KW-1133">Transmembrane helix</keyword>
<evidence type="ECO:0000259" key="17">
    <source>
        <dbReference type="PROSITE" id="PS50089"/>
    </source>
</evidence>
<dbReference type="Gene3D" id="3.30.40.10">
    <property type="entry name" value="Zinc/RING finger domain, C3HC4 (zinc finger)"/>
    <property type="match status" value="1"/>
</dbReference>
<sequence>MGNSQFQANTSKAASVSGKLMLAAVIVLFLVILFVLFLHLYAKWFWSGRIDVDRTPLRRRRRLVFVPTEEGSGHSARKGLDFSIIMALPVVIFNPKDFKDGLECAVCLSDLLEGEKARLLPECNHGYHIECIDMWFQSHSTCPLCRNMVSVDCTPQLQDFHRSEGENLASEYPNFPTNVLFWGNQTTVSTGGSETSLEDESSSSSSSRPERALVIEIPTRSSEGFSSISPSSARLSEEDMKSPATTRMRSLRRMLSREKRITPCSPNSVDIEQGEGGRRSQSLKTTVEF</sequence>
<evidence type="ECO:0000256" key="6">
    <source>
        <dbReference type="ARBA" id="ARBA00022692"/>
    </source>
</evidence>
<evidence type="ECO:0000256" key="4">
    <source>
        <dbReference type="ARBA" id="ARBA00012483"/>
    </source>
</evidence>
<reference evidence="18 19" key="1">
    <citation type="journal article" date="2020" name="IScience">
        <title>Genome Sequencing of the Endangered Kingdonia uniflora (Circaeasteraceae, Ranunculales) Reveals Potential Mechanisms of Evolutionary Specialization.</title>
        <authorList>
            <person name="Sun Y."/>
            <person name="Deng T."/>
            <person name="Zhang A."/>
            <person name="Moore M.J."/>
            <person name="Landis J.B."/>
            <person name="Lin N."/>
            <person name="Zhang H."/>
            <person name="Zhang X."/>
            <person name="Huang J."/>
            <person name="Zhang X."/>
            <person name="Sun H."/>
            <person name="Wang H."/>
        </authorList>
    </citation>
    <scope>NUCLEOTIDE SEQUENCE [LARGE SCALE GENOMIC DNA]</scope>
    <source>
        <strain evidence="18">TB1705</strain>
        <tissue evidence="18">Leaf</tissue>
    </source>
</reference>
<keyword evidence="6 16" id="KW-0812">Transmembrane</keyword>
<dbReference type="PANTHER" id="PTHR46913">
    <property type="entry name" value="RING-H2 FINGER PROTEIN ATL16"/>
    <property type="match status" value="1"/>
</dbReference>
<name>A0A7J7LBI7_9MAGN</name>
<gene>
    <name evidence="18" type="ORF">GIB67_009759</name>
</gene>
<keyword evidence="9" id="KW-0833">Ubl conjugation pathway</keyword>
<dbReference type="Proteomes" id="UP000541444">
    <property type="component" value="Unassembled WGS sequence"/>
</dbReference>
<dbReference type="CDD" id="cd16461">
    <property type="entry name" value="RING-H2_EL5-like"/>
    <property type="match status" value="1"/>
</dbReference>
<evidence type="ECO:0000256" key="9">
    <source>
        <dbReference type="ARBA" id="ARBA00022786"/>
    </source>
</evidence>
<evidence type="ECO:0000256" key="8">
    <source>
        <dbReference type="ARBA" id="ARBA00022771"/>
    </source>
</evidence>
<keyword evidence="5" id="KW-0808">Transferase</keyword>
<comment type="caution">
    <text evidence="18">The sequence shown here is derived from an EMBL/GenBank/DDBJ whole genome shotgun (WGS) entry which is preliminary data.</text>
</comment>
<evidence type="ECO:0000256" key="7">
    <source>
        <dbReference type="ARBA" id="ARBA00022723"/>
    </source>
</evidence>
<dbReference type="AlphaFoldDB" id="A0A7J7LBI7"/>
<feature type="transmembrane region" description="Helical" evidence="16">
    <location>
        <begin position="20"/>
        <end position="41"/>
    </location>
</feature>
<dbReference type="PANTHER" id="PTHR46913:SF1">
    <property type="entry name" value="RING-H2 FINGER PROTEIN ATL16"/>
    <property type="match status" value="1"/>
</dbReference>
<keyword evidence="8 14" id="KW-0863">Zinc-finger</keyword>
<evidence type="ECO:0000313" key="19">
    <source>
        <dbReference type="Proteomes" id="UP000541444"/>
    </source>
</evidence>
<feature type="compositionally biased region" description="Low complexity" evidence="15">
    <location>
        <begin position="221"/>
        <end position="232"/>
    </location>
</feature>
<accession>A0A7J7LBI7</accession>
<keyword evidence="12 16" id="KW-0472">Membrane</keyword>
<feature type="compositionally biased region" description="Polar residues" evidence="15">
    <location>
        <begin position="279"/>
        <end position="289"/>
    </location>
</feature>
<dbReference type="InterPro" id="IPR013083">
    <property type="entry name" value="Znf_RING/FYVE/PHD"/>
</dbReference>
<evidence type="ECO:0000256" key="11">
    <source>
        <dbReference type="ARBA" id="ARBA00022989"/>
    </source>
</evidence>
<dbReference type="GO" id="GO:0016020">
    <property type="term" value="C:membrane"/>
    <property type="evidence" value="ECO:0007669"/>
    <property type="project" value="UniProtKB-SubCell"/>
</dbReference>
<comment type="similarity">
    <text evidence="13">Belongs to the RING-type zinc finger family. ATL subfamily.</text>
</comment>
<dbReference type="GO" id="GO:0061630">
    <property type="term" value="F:ubiquitin protein ligase activity"/>
    <property type="evidence" value="ECO:0007669"/>
    <property type="project" value="UniProtKB-EC"/>
</dbReference>
<feature type="region of interest" description="Disordered" evidence="15">
    <location>
        <begin position="190"/>
        <end position="289"/>
    </location>
</feature>
<keyword evidence="10" id="KW-0862">Zinc</keyword>
<feature type="domain" description="RING-type" evidence="17">
    <location>
        <begin position="104"/>
        <end position="146"/>
    </location>
</feature>
<evidence type="ECO:0000256" key="13">
    <source>
        <dbReference type="ARBA" id="ARBA00024209"/>
    </source>
</evidence>
<dbReference type="OrthoDB" id="8062037at2759"/>
<dbReference type="FunFam" id="3.30.40.10:FF:000475">
    <property type="entry name" value="RING-H2 finger protein ATL3"/>
    <property type="match status" value="1"/>
</dbReference>
<keyword evidence="19" id="KW-1185">Reference proteome</keyword>